<dbReference type="PANTHER" id="PTHR31438">
    <property type="entry name" value="LYSINE N-ACYLTRANSFERASE C17G9.06C-RELATED"/>
    <property type="match status" value="1"/>
</dbReference>
<dbReference type="GO" id="GO:0019290">
    <property type="term" value="P:siderophore biosynthetic process"/>
    <property type="evidence" value="ECO:0007669"/>
    <property type="project" value="InterPro"/>
</dbReference>
<evidence type="ECO:0000259" key="2">
    <source>
        <dbReference type="SMART" id="SM01006"/>
    </source>
</evidence>
<dbReference type="GO" id="GO:0016410">
    <property type="term" value="F:N-acyltransferase activity"/>
    <property type="evidence" value="ECO:0007669"/>
    <property type="project" value="TreeGrafter"/>
</dbReference>
<dbReference type="PANTHER" id="PTHR31438:SF1">
    <property type="entry name" value="LYSINE N-ACYLTRANSFERASE C17G9.06C-RELATED"/>
    <property type="match status" value="1"/>
</dbReference>
<proteinExistence type="inferred from homology"/>
<dbReference type="Gene3D" id="3.40.630.30">
    <property type="match status" value="1"/>
</dbReference>
<dbReference type="SUPFAM" id="SSF55729">
    <property type="entry name" value="Acyl-CoA N-acyltransferases (Nat)"/>
    <property type="match status" value="1"/>
</dbReference>
<dbReference type="EMBL" id="BQKY01000016">
    <property type="protein sequence ID" value="GJN94085.1"/>
    <property type="molecule type" value="Genomic_DNA"/>
</dbReference>
<evidence type="ECO:0000313" key="3">
    <source>
        <dbReference type="EMBL" id="GJN94085.1"/>
    </source>
</evidence>
<evidence type="ECO:0000313" key="4">
    <source>
        <dbReference type="Proteomes" id="UP001342314"/>
    </source>
</evidence>
<evidence type="ECO:0000256" key="1">
    <source>
        <dbReference type="ARBA" id="ARBA00009893"/>
    </source>
</evidence>
<protein>
    <recommendedName>
        <fullName evidence="2">Acyltransferase MbtK/IucB-like conserved domain-containing protein</fullName>
    </recommendedName>
</protein>
<dbReference type="Pfam" id="PF13523">
    <property type="entry name" value="Acetyltransf_8"/>
    <property type="match status" value="1"/>
</dbReference>
<dbReference type="Proteomes" id="UP001342314">
    <property type="component" value="Unassembled WGS sequence"/>
</dbReference>
<sequence>MPSAVPSAARAASPASSTVPFRAALSAPHEMRTVIKRKDDAIATTAVAFHSSVLHSQLVDGVVQLRLNKLDPEAPPYDVPSTTQALWNALFKYFARGKDSPEQLQVEPVLPAESLDAALLQLGATKESPRYTISRSAMFQLYDYAGDIPESHHTPTAPFPYVPVTPPAGAPSPLTHPLRPPKPAASTLLYSRFLPHLTTDPQTPAYFKVEPCSLKDLPTLHQWLNDPRVDQFWQEKGTLEQHQQFIEKNVRDPHVLPVIGSYVSLRGEGRNVQEGEAEQAVYAEVYWVKEDRLGPLMPEGTVRDYDRGLHMLVGSNAHRGPHRIRAWMPSLAHYCFLDDPRTERVICEPNEQNDKIIRYMESIGFKRHGSVQFPHKTAALMILDKRDFYSLCPF</sequence>
<dbReference type="AlphaFoldDB" id="A0AAV5GND1"/>
<organism evidence="3 4">
    <name type="scientific">Rhodotorula paludigena</name>
    <dbReference type="NCBI Taxonomy" id="86838"/>
    <lineage>
        <taxon>Eukaryota</taxon>
        <taxon>Fungi</taxon>
        <taxon>Dikarya</taxon>
        <taxon>Basidiomycota</taxon>
        <taxon>Pucciniomycotina</taxon>
        <taxon>Microbotryomycetes</taxon>
        <taxon>Sporidiobolales</taxon>
        <taxon>Sporidiobolaceae</taxon>
        <taxon>Rhodotorula</taxon>
    </lineage>
</organism>
<comment type="caution">
    <text evidence="3">The sequence shown here is derived from an EMBL/GenBank/DDBJ whole genome shotgun (WGS) entry which is preliminary data.</text>
</comment>
<accession>A0AAV5GND1</accession>
<keyword evidence="4" id="KW-1185">Reference proteome</keyword>
<name>A0AAV5GND1_9BASI</name>
<comment type="similarity">
    <text evidence="1">Belongs to the lysine N-acyltransferase MbtK family.</text>
</comment>
<dbReference type="SMART" id="SM01006">
    <property type="entry name" value="AlcB"/>
    <property type="match status" value="1"/>
</dbReference>
<gene>
    <name evidence="3" type="ORF">Rhopal_007149-T1</name>
</gene>
<dbReference type="InterPro" id="IPR019432">
    <property type="entry name" value="Acyltransferase_MbtK/IucB-like"/>
</dbReference>
<reference evidence="3 4" key="1">
    <citation type="submission" date="2021-12" db="EMBL/GenBank/DDBJ databases">
        <title>High titer production of polyol ester of fatty acids by Rhodotorula paludigena BS15 towards product separation-free biomass refinery.</title>
        <authorList>
            <person name="Mano J."/>
            <person name="Ono H."/>
            <person name="Tanaka T."/>
            <person name="Naito K."/>
            <person name="Sushida H."/>
            <person name="Ike M."/>
            <person name="Tokuyasu K."/>
            <person name="Kitaoka M."/>
        </authorList>
    </citation>
    <scope>NUCLEOTIDE SEQUENCE [LARGE SCALE GENOMIC DNA]</scope>
    <source>
        <strain evidence="3 4">BS15</strain>
    </source>
</reference>
<feature type="domain" description="Acyltransferase MbtK/IucB-like conserved" evidence="2">
    <location>
        <begin position="210"/>
        <end position="256"/>
    </location>
</feature>
<dbReference type="InterPro" id="IPR016181">
    <property type="entry name" value="Acyl_CoA_acyltransferase"/>
</dbReference>